<accession>A0A2R6S4T0</accession>
<gene>
    <name evidence="1" type="ORF">PHLCEN_2v893</name>
</gene>
<comment type="caution">
    <text evidence="1">The sequence shown here is derived from an EMBL/GenBank/DDBJ whole genome shotgun (WGS) entry which is preliminary data.</text>
</comment>
<keyword evidence="2" id="KW-1185">Reference proteome</keyword>
<sequence>MELLKLERTHFQNDICWRFIMIITEINRQRIDAFEADITRHCQHPSVFKGTLVMSSLVE</sequence>
<evidence type="ECO:0000313" key="1">
    <source>
        <dbReference type="EMBL" id="PSS37255.1"/>
    </source>
</evidence>
<name>A0A2R6S4T0_9APHY</name>
<dbReference type="Proteomes" id="UP000186601">
    <property type="component" value="Unassembled WGS sequence"/>
</dbReference>
<organism evidence="1 2">
    <name type="scientific">Hermanssonia centrifuga</name>
    <dbReference type="NCBI Taxonomy" id="98765"/>
    <lineage>
        <taxon>Eukaryota</taxon>
        <taxon>Fungi</taxon>
        <taxon>Dikarya</taxon>
        <taxon>Basidiomycota</taxon>
        <taxon>Agaricomycotina</taxon>
        <taxon>Agaricomycetes</taxon>
        <taxon>Polyporales</taxon>
        <taxon>Meruliaceae</taxon>
        <taxon>Hermanssonia</taxon>
    </lineage>
</organism>
<evidence type="ECO:0000313" key="2">
    <source>
        <dbReference type="Proteomes" id="UP000186601"/>
    </source>
</evidence>
<dbReference type="AlphaFoldDB" id="A0A2R6S4T0"/>
<reference evidence="1 2" key="1">
    <citation type="submission" date="2018-02" db="EMBL/GenBank/DDBJ databases">
        <title>Genome sequence of the basidiomycete white-rot fungus Phlebia centrifuga.</title>
        <authorList>
            <person name="Granchi Z."/>
            <person name="Peng M."/>
            <person name="de Vries R.P."/>
            <person name="Hilden K."/>
            <person name="Makela M.R."/>
            <person name="Grigoriev I."/>
            <person name="Riley R."/>
        </authorList>
    </citation>
    <scope>NUCLEOTIDE SEQUENCE [LARGE SCALE GENOMIC DNA]</scope>
    <source>
        <strain evidence="1 2">FBCC195</strain>
    </source>
</reference>
<proteinExistence type="predicted"/>
<dbReference type="EMBL" id="MLYV02000069">
    <property type="protein sequence ID" value="PSS37255.1"/>
    <property type="molecule type" value="Genomic_DNA"/>
</dbReference>
<protein>
    <submittedName>
        <fullName evidence="1">Uncharacterized protein</fullName>
    </submittedName>
</protein>